<proteinExistence type="predicted"/>
<dbReference type="STRING" id="36844.SAMN04488501_106207"/>
<evidence type="ECO:0000313" key="1">
    <source>
        <dbReference type="EMBL" id="KOA19341.1"/>
    </source>
</evidence>
<sequence length="134" mass="16149">MYQTSIRRRNNDYSKDYFEEEERKPIKFVFPNDNEGDRTMSDKDISPQESITKYIRVMLLDENNKQITYERKDGYRTTVEDGYEDLNLIEDSIKISLYQTAEHIELYNNKKYKVINRSFMPCCPVCLYLTLKEI</sequence>
<evidence type="ECO:0000313" key="2">
    <source>
        <dbReference type="Proteomes" id="UP000037043"/>
    </source>
</evidence>
<comment type="caution">
    <text evidence="1">The sequence shown here is derived from an EMBL/GenBank/DDBJ whole genome shotgun (WGS) entry which is preliminary data.</text>
</comment>
<dbReference type="RefSeq" id="WP_052221945.1">
    <property type="nucleotide sequence ID" value="NZ_LHUR01000027.1"/>
</dbReference>
<accession>A0A0L6Z8P2</accession>
<protein>
    <submittedName>
        <fullName evidence="1">Uncharacterized protein</fullName>
    </submittedName>
</protein>
<dbReference type="PATRIC" id="fig|1121318.3.peg.2465"/>
<gene>
    <name evidence="1" type="ORF">CLHOM_24470</name>
</gene>
<reference evidence="2" key="1">
    <citation type="submission" date="2015-08" db="EMBL/GenBank/DDBJ databases">
        <title>Genome sequence of the strict anaerobe Clostridium homopropionicum LuHBu1 (DSM 5847T).</title>
        <authorList>
            <person name="Poehlein A."/>
            <person name="Beck M."/>
            <person name="Schiel-Bengelsdorf B."/>
            <person name="Bengelsdorf F.R."/>
            <person name="Daniel R."/>
            <person name="Duerre P."/>
        </authorList>
    </citation>
    <scope>NUCLEOTIDE SEQUENCE [LARGE SCALE GENOMIC DNA]</scope>
    <source>
        <strain evidence="2">DSM 5847</strain>
    </source>
</reference>
<organism evidence="1 2">
    <name type="scientific">Clostridium homopropionicum DSM 5847</name>
    <dbReference type="NCBI Taxonomy" id="1121318"/>
    <lineage>
        <taxon>Bacteria</taxon>
        <taxon>Bacillati</taxon>
        <taxon>Bacillota</taxon>
        <taxon>Clostridia</taxon>
        <taxon>Eubacteriales</taxon>
        <taxon>Clostridiaceae</taxon>
        <taxon>Clostridium</taxon>
    </lineage>
</organism>
<dbReference type="AlphaFoldDB" id="A0A0L6Z8P2"/>
<dbReference type="EMBL" id="LHUR01000027">
    <property type="protein sequence ID" value="KOA19341.1"/>
    <property type="molecule type" value="Genomic_DNA"/>
</dbReference>
<dbReference type="Proteomes" id="UP000037043">
    <property type="component" value="Unassembled WGS sequence"/>
</dbReference>
<keyword evidence="2" id="KW-1185">Reference proteome</keyword>
<name>A0A0L6Z8P2_9CLOT</name>